<dbReference type="InterPro" id="IPR023772">
    <property type="entry name" value="DNA-bd_HTH_TetR-type_CS"/>
</dbReference>
<dbReference type="InterPro" id="IPR013572">
    <property type="entry name" value="Tscrpt_reg_MAATS_C"/>
</dbReference>
<organism evidence="7 8">
    <name type="scientific">Aureimonas altamirensis</name>
    <dbReference type="NCBI Taxonomy" id="370622"/>
    <lineage>
        <taxon>Bacteria</taxon>
        <taxon>Pseudomonadati</taxon>
        <taxon>Pseudomonadota</taxon>
        <taxon>Alphaproteobacteria</taxon>
        <taxon>Hyphomicrobiales</taxon>
        <taxon>Aurantimonadaceae</taxon>
        <taxon>Aureimonas</taxon>
    </lineage>
</organism>
<dbReference type="Pfam" id="PF08361">
    <property type="entry name" value="TetR_C_2"/>
    <property type="match status" value="1"/>
</dbReference>
<protein>
    <recommendedName>
        <fullName evidence="6">HTH tetR-type domain-containing protein</fullName>
    </recommendedName>
</protein>
<evidence type="ECO:0000313" key="7">
    <source>
        <dbReference type="EMBL" id="KHJ54911.1"/>
    </source>
</evidence>
<gene>
    <name evidence="7" type="ORF">LA66_10185</name>
</gene>
<proteinExistence type="predicted"/>
<evidence type="ECO:0000256" key="5">
    <source>
        <dbReference type="PROSITE-ProRule" id="PRU00335"/>
    </source>
</evidence>
<evidence type="ECO:0000256" key="1">
    <source>
        <dbReference type="ARBA" id="ARBA00022491"/>
    </source>
</evidence>
<dbReference type="PANTHER" id="PTHR30055">
    <property type="entry name" value="HTH-TYPE TRANSCRIPTIONAL REGULATOR RUTR"/>
    <property type="match status" value="1"/>
</dbReference>
<dbReference type="Proteomes" id="UP000030826">
    <property type="component" value="Unassembled WGS sequence"/>
</dbReference>
<dbReference type="InterPro" id="IPR036271">
    <property type="entry name" value="Tet_transcr_reg_TetR-rel_C_sf"/>
</dbReference>
<feature type="domain" description="HTH tetR-type" evidence="6">
    <location>
        <begin position="9"/>
        <end position="69"/>
    </location>
</feature>
<dbReference type="InterPro" id="IPR009057">
    <property type="entry name" value="Homeodomain-like_sf"/>
</dbReference>
<keyword evidence="2" id="KW-0805">Transcription regulation</keyword>
<evidence type="ECO:0000259" key="6">
    <source>
        <dbReference type="PROSITE" id="PS50977"/>
    </source>
</evidence>
<dbReference type="SUPFAM" id="SSF48498">
    <property type="entry name" value="Tetracyclin repressor-like, C-terminal domain"/>
    <property type="match status" value="1"/>
</dbReference>
<dbReference type="GO" id="GO:0000976">
    <property type="term" value="F:transcription cis-regulatory region binding"/>
    <property type="evidence" value="ECO:0007669"/>
    <property type="project" value="TreeGrafter"/>
</dbReference>
<dbReference type="InterPro" id="IPR050109">
    <property type="entry name" value="HTH-type_TetR-like_transc_reg"/>
</dbReference>
<name>A0A0B1Q6A5_9HYPH</name>
<dbReference type="RefSeq" id="WP_039192090.1">
    <property type="nucleotide sequence ID" value="NZ_JRFJ01000002.1"/>
</dbReference>
<feature type="DNA-binding region" description="H-T-H motif" evidence="5">
    <location>
        <begin position="32"/>
        <end position="51"/>
    </location>
</feature>
<dbReference type="InterPro" id="IPR001647">
    <property type="entry name" value="HTH_TetR"/>
</dbReference>
<sequence>MRRTKQEAAETRETILDAAEAVFFERGVSQTSLNQIAAAAGVTRGAIYWHFSNKSDLFRAMCDRAHLPQEEFFRAQALMESPSPLTHLRDFTVETFKRFQEDERAKRVFTIILLRCEYVGEMEEALCDHRQGREVMRANVEAIFERAAASGQLGPAWTPEAATNAYLCMLVGLFGEWLKNSCEFDLGRVGRLTMDSLFGSMATCPSAAQG</sequence>
<dbReference type="PROSITE" id="PS50977">
    <property type="entry name" value="HTH_TETR_2"/>
    <property type="match status" value="1"/>
</dbReference>
<dbReference type="Pfam" id="PF00440">
    <property type="entry name" value="TetR_N"/>
    <property type="match status" value="1"/>
</dbReference>
<dbReference type="GO" id="GO:0003700">
    <property type="term" value="F:DNA-binding transcription factor activity"/>
    <property type="evidence" value="ECO:0007669"/>
    <property type="project" value="TreeGrafter"/>
</dbReference>
<accession>A0A0B1Q6A5</accession>
<dbReference type="Gene3D" id="1.10.357.10">
    <property type="entry name" value="Tetracycline Repressor, domain 2"/>
    <property type="match status" value="1"/>
</dbReference>
<comment type="caution">
    <text evidence="7">The sequence shown here is derived from an EMBL/GenBank/DDBJ whole genome shotgun (WGS) entry which is preliminary data.</text>
</comment>
<dbReference type="SUPFAM" id="SSF46689">
    <property type="entry name" value="Homeodomain-like"/>
    <property type="match status" value="1"/>
</dbReference>
<reference evidence="7 8" key="1">
    <citation type="submission" date="2014-09" db="EMBL/GenBank/DDBJ databases">
        <title>Isolation and characterization of Aurantimonas altamirensis ON-56566 from clinical sample following a dog bite.</title>
        <authorList>
            <person name="Eshaghi A."/>
            <person name="Li A."/>
            <person name="Shahinas D."/>
            <person name="Bahn P."/>
            <person name="Kus J.V."/>
            <person name="Patel S.N."/>
        </authorList>
    </citation>
    <scope>NUCLEOTIDE SEQUENCE [LARGE SCALE GENOMIC DNA]</scope>
    <source>
        <strain evidence="7 8">ON-56566</strain>
    </source>
</reference>
<dbReference type="AlphaFoldDB" id="A0A0B1Q6A5"/>
<dbReference type="PRINTS" id="PR00455">
    <property type="entry name" value="HTHTETR"/>
</dbReference>
<keyword evidence="1" id="KW-0678">Repressor</keyword>
<dbReference type="PANTHER" id="PTHR30055:SF240">
    <property type="entry name" value="HTH-TYPE TRANSCRIPTIONAL REGULATOR ACRR"/>
    <property type="match status" value="1"/>
</dbReference>
<evidence type="ECO:0000256" key="3">
    <source>
        <dbReference type="ARBA" id="ARBA00023125"/>
    </source>
</evidence>
<dbReference type="EMBL" id="JRFJ01000002">
    <property type="protein sequence ID" value="KHJ54911.1"/>
    <property type="molecule type" value="Genomic_DNA"/>
</dbReference>
<keyword evidence="4" id="KW-0804">Transcription</keyword>
<evidence type="ECO:0000256" key="4">
    <source>
        <dbReference type="ARBA" id="ARBA00023163"/>
    </source>
</evidence>
<evidence type="ECO:0000313" key="8">
    <source>
        <dbReference type="Proteomes" id="UP000030826"/>
    </source>
</evidence>
<keyword evidence="3 5" id="KW-0238">DNA-binding</keyword>
<evidence type="ECO:0000256" key="2">
    <source>
        <dbReference type="ARBA" id="ARBA00023015"/>
    </source>
</evidence>
<dbReference type="PROSITE" id="PS01081">
    <property type="entry name" value="HTH_TETR_1"/>
    <property type="match status" value="1"/>
</dbReference>
<dbReference type="STRING" id="370622.LA66_10185"/>